<protein>
    <submittedName>
        <fullName evidence="2">Uncharacterized protein</fullName>
    </submittedName>
</protein>
<organism evidence="2 3">
    <name type="scientific">Marinomonas piezotolerans</name>
    <dbReference type="NCBI Taxonomy" id="2213058"/>
    <lineage>
        <taxon>Bacteria</taxon>
        <taxon>Pseudomonadati</taxon>
        <taxon>Pseudomonadota</taxon>
        <taxon>Gammaproteobacteria</taxon>
        <taxon>Oceanospirillales</taxon>
        <taxon>Oceanospirillaceae</taxon>
        <taxon>Marinomonas</taxon>
    </lineage>
</organism>
<dbReference type="EMBL" id="QKRA01000018">
    <property type="protein sequence ID" value="RDL42620.1"/>
    <property type="molecule type" value="Genomic_DNA"/>
</dbReference>
<name>A0A370U4B1_9GAMM</name>
<proteinExistence type="predicted"/>
<reference evidence="2 3" key="1">
    <citation type="submission" date="2018-06" db="EMBL/GenBank/DDBJ databases">
        <title>Marinomonas sp. YLB-05 draft genome sequence.</title>
        <authorList>
            <person name="Yu L."/>
            <person name="Tang X."/>
        </authorList>
    </citation>
    <scope>NUCLEOTIDE SEQUENCE [LARGE SCALE GENOMIC DNA]</scope>
    <source>
        <strain evidence="2 3">YLB-05</strain>
    </source>
</reference>
<evidence type="ECO:0000256" key="1">
    <source>
        <dbReference type="SAM" id="MobiDB-lite"/>
    </source>
</evidence>
<gene>
    <name evidence="2" type="ORF">DN730_18610</name>
</gene>
<sequence length="391" mass="41294">MCSDGFPPNVYGYQDYCDRPTPKECDNGEYVEEGAYCSVSNGVCADYDSCYQYAISNANCSSTSSLFSFNYRDPNNWDYSCGDIDPASPDHPSNGGNADGNEYNDPQSPEPPISSGDSDPSALAAAIGLELRPDFSNVERAVRDGISSAESNTDRTIDAINSVQSSLETSLSSIESAIDESNSSDNGSSSIIDSVDGASANISDSIDQSSSDISSAVADGTGGIVDSVNGLNNSVSSGNGIISSQLTDISSKLDNLKSCDPNVDPYGCLGEHGITSGFITNIMDTLTGVFNDENEKALDSVKSEISTIESASPLNSSVIEGIFDPILNVLPQPQECIPLIFGNPSQPYSFTLSCDFSDKFKAVFGFLLAFYTIQQLIGIIISSPQPRQEGS</sequence>
<feature type="region of interest" description="Disordered" evidence="1">
    <location>
        <begin position="82"/>
        <end position="121"/>
    </location>
</feature>
<comment type="caution">
    <text evidence="2">The sequence shown here is derived from an EMBL/GenBank/DDBJ whole genome shotgun (WGS) entry which is preliminary data.</text>
</comment>
<evidence type="ECO:0000313" key="2">
    <source>
        <dbReference type="EMBL" id="RDL42620.1"/>
    </source>
</evidence>
<accession>A0A370U4B1</accession>
<evidence type="ECO:0000313" key="3">
    <source>
        <dbReference type="Proteomes" id="UP000254326"/>
    </source>
</evidence>
<keyword evidence="3" id="KW-1185">Reference proteome</keyword>
<dbReference type="AlphaFoldDB" id="A0A370U4B1"/>
<dbReference type="Proteomes" id="UP000254326">
    <property type="component" value="Unassembled WGS sequence"/>
</dbReference>